<dbReference type="Proteomes" id="UP000326678">
    <property type="component" value="Chromosome Gxm2"/>
</dbReference>
<dbReference type="KEGG" id="nsh:GXM_08657"/>
<evidence type="ECO:0000313" key="2">
    <source>
        <dbReference type="Proteomes" id="UP000326678"/>
    </source>
</evidence>
<dbReference type="EMBL" id="CP045227">
    <property type="protein sequence ID" value="QFS51163.1"/>
    <property type="molecule type" value="Genomic_DNA"/>
</dbReference>
<accession>A0A5P8WEC7</accession>
<reference evidence="1 2" key="1">
    <citation type="submission" date="2019-10" db="EMBL/GenBank/DDBJ databases">
        <title>Genomic and transcriptomic insights into the perfect genentic adaptation of a filamentous nitrogen-fixing cyanobacterium to rice fields.</title>
        <authorList>
            <person name="Chen Z."/>
        </authorList>
    </citation>
    <scope>NUCLEOTIDE SEQUENCE [LARGE SCALE GENOMIC DNA]</scope>
    <source>
        <strain evidence="1">CCNUC1</strain>
    </source>
</reference>
<dbReference type="AlphaFoldDB" id="A0A5P8WEC7"/>
<sequence>MLRSGIKQGVDAIKGILKRWVGDLRSSTVLELEATPNSPS</sequence>
<keyword evidence="2" id="KW-1185">Reference proteome</keyword>
<evidence type="ECO:0000313" key="1">
    <source>
        <dbReference type="EMBL" id="QFS51163.1"/>
    </source>
</evidence>
<gene>
    <name evidence="1" type="ORF">GXM_08657</name>
</gene>
<organism evidence="1 2">
    <name type="scientific">Nostoc sphaeroides CCNUC1</name>
    <dbReference type="NCBI Taxonomy" id="2653204"/>
    <lineage>
        <taxon>Bacteria</taxon>
        <taxon>Bacillati</taxon>
        <taxon>Cyanobacteriota</taxon>
        <taxon>Cyanophyceae</taxon>
        <taxon>Nostocales</taxon>
        <taxon>Nostocaceae</taxon>
        <taxon>Nostoc</taxon>
    </lineage>
</organism>
<name>A0A5P8WEC7_9NOSO</name>
<proteinExistence type="predicted"/>
<protein>
    <submittedName>
        <fullName evidence="1">Uncharacterized protein</fullName>
    </submittedName>
</protein>